<dbReference type="AlphaFoldDB" id="A0A565CFS6"/>
<reference evidence="7" key="1">
    <citation type="submission" date="2019-07" db="EMBL/GenBank/DDBJ databases">
        <authorList>
            <person name="Dittberner H."/>
        </authorList>
    </citation>
    <scope>NUCLEOTIDE SEQUENCE [LARGE SCALE GENOMIC DNA]</scope>
</reference>
<accession>A0A565CFS6</accession>
<dbReference type="Proteomes" id="UP000489600">
    <property type="component" value="Unassembled WGS sequence"/>
</dbReference>
<evidence type="ECO:0000256" key="1">
    <source>
        <dbReference type="ARBA" id="ARBA00004123"/>
    </source>
</evidence>
<evidence type="ECO:0000313" key="8">
    <source>
        <dbReference type="Proteomes" id="UP000489600"/>
    </source>
</evidence>
<feature type="domain" description="HSF-type DNA-binding" evidence="6">
    <location>
        <begin position="10"/>
        <end position="101"/>
    </location>
</feature>
<dbReference type="GO" id="GO:0006357">
    <property type="term" value="P:regulation of transcription by RNA polymerase II"/>
    <property type="evidence" value="ECO:0007669"/>
    <property type="project" value="TreeGrafter"/>
</dbReference>
<keyword evidence="8" id="KW-1185">Reference proteome</keyword>
<keyword evidence="2" id="KW-0346">Stress response</keyword>
<protein>
    <recommendedName>
        <fullName evidence="6">HSF-type DNA-binding domain-containing protein</fullName>
    </recommendedName>
</protein>
<comment type="caution">
    <text evidence="7">The sequence shown here is derived from an EMBL/GenBank/DDBJ whole genome shotgun (WGS) entry which is preliminary data.</text>
</comment>
<evidence type="ECO:0000313" key="7">
    <source>
        <dbReference type="EMBL" id="VVB12412.1"/>
    </source>
</evidence>
<dbReference type="PANTHER" id="PTHR10015:SF427">
    <property type="entry name" value="HEAT SHOCK FACTOR PROTEIN"/>
    <property type="match status" value="1"/>
</dbReference>
<dbReference type="Pfam" id="PF00447">
    <property type="entry name" value="HSF_DNA-bind"/>
    <property type="match status" value="1"/>
</dbReference>
<dbReference type="Gene3D" id="1.10.10.10">
    <property type="entry name" value="Winged helix-like DNA-binding domain superfamily/Winged helix DNA-binding domain"/>
    <property type="match status" value="1"/>
</dbReference>
<dbReference type="InterPro" id="IPR000232">
    <property type="entry name" value="HSF_DNA-bd"/>
</dbReference>
<evidence type="ECO:0000256" key="4">
    <source>
        <dbReference type="ARBA" id="ARBA00023242"/>
    </source>
</evidence>
<comment type="similarity">
    <text evidence="5">Belongs to the HSF family.</text>
</comment>
<dbReference type="GO" id="GO:0034605">
    <property type="term" value="P:cellular response to heat"/>
    <property type="evidence" value="ECO:0007669"/>
    <property type="project" value="TreeGrafter"/>
</dbReference>
<gene>
    <name evidence="7" type="ORF">ANE_LOCUS22856</name>
</gene>
<evidence type="ECO:0000259" key="6">
    <source>
        <dbReference type="SMART" id="SM00415"/>
    </source>
</evidence>
<sequence>MTHMDLEREECSDFLKKAYEMVDDPSTDSIVSWSPNGMAFIVWLPEECMRDILPKYLQVTTFSRFEYYGFRRLVAGKEEWVFDCDGFVRGKPELLDKICERHLARLQASLDKEYKPLEDRLKNCKTKEEVELARKEHRERLNNERMEQLEAFKMSMAAAQKKAAALALEDQRTPQTSRTSPKICTEETMQHARLCNTNQFCNGKGKSAHSPQQI</sequence>
<keyword evidence="4" id="KW-0539">Nucleus</keyword>
<dbReference type="PRINTS" id="PR00056">
    <property type="entry name" value="HSFDOMAIN"/>
</dbReference>
<dbReference type="GO" id="GO:0003700">
    <property type="term" value="F:DNA-binding transcription factor activity"/>
    <property type="evidence" value="ECO:0007669"/>
    <property type="project" value="InterPro"/>
</dbReference>
<dbReference type="SMART" id="SM00415">
    <property type="entry name" value="HSF"/>
    <property type="match status" value="1"/>
</dbReference>
<dbReference type="SUPFAM" id="SSF46785">
    <property type="entry name" value="Winged helix' DNA-binding domain"/>
    <property type="match status" value="1"/>
</dbReference>
<dbReference type="PANTHER" id="PTHR10015">
    <property type="entry name" value="HEAT SHOCK TRANSCRIPTION FACTOR"/>
    <property type="match status" value="1"/>
</dbReference>
<dbReference type="GO" id="GO:0005634">
    <property type="term" value="C:nucleus"/>
    <property type="evidence" value="ECO:0007669"/>
    <property type="project" value="UniProtKB-SubCell"/>
</dbReference>
<evidence type="ECO:0000256" key="2">
    <source>
        <dbReference type="ARBA" id="ARBA00023016"/>
    </source>
</evidence>
<dbReference type="InterPro" id="IPR036390">
    <property type="entry name" value="WH_DNA-bd_sf"/>
</dbReference>
<keyword evidence="3" id="KW-0238">DNA-binding</keyword>
<evidence type="ECO:0000256" key="3">
    <source>
        <dbReference type="ARBA" id="ARBA00023125"/>
    </source>
</evidence>
<evidence type="ECO:0000256" key="5">
    <source>
        <dbReference type="RuleBase" id="RU004020"/>
    </source>
</evidence>
<name>A0A565CFS6_9BRAS</name>
<dbReference type="GO" id="GO:0000978">
    <property type="term" value="F:RNA polymerase II cis-regulatory region sequence-specific DNA binding"/>
    <property type="evidence" value="ECO:0007669"/>
    <property type="project" value="TreeGrafter"/>
</dbReference>
<dbReference type="OrthoDB" id="60033at2759"/>
<dbReference type="InterPro" id="IPR036388">
    <property type="entry name" value="WH-like_DNA-bd_sf"/>
</dbReference>
<proteinExistence type="inferred from homology"/>
<organism evidence="7 8">
    <name type="scientific">Arabis nemorensis</name>
    <dbReference type="NCBI Taxonomy" id="586526"/>
    <lineage>
        <taxon>Eukaryota</taxon>
        <taxon>Viridiplantae</taxon>
        <taxon>Streptophyta</taxon>
        <taxon>Embryophyta</taxon>
        <taxon>Tracheophyta</taxon>
        <taxon>Spermatophyta</taxon>
        <taxon>Magnoliopsida</taxon>
        <taxon>eudicotyledons</taxon>
        <taxon>Gunneridae</taxon>
        <taxon>Pentapetalae</taxon>
        <taxon>rosids</taxon>
        <taxon>malvids</taxon>
        <taxon>Brassicales</taxon>
        <taxon>Brassicaceae</taxon>
        <taxon>Arabideae</taxon>
        <taxon>Arabis</taxon>
    </lineage>
</organism>
<dbReference type="EMBL" id="CABITT030000007">
    <property type="protein sequence ID" value="VVB12412.1"/>
    <property type="molecule type" value="Genomic_DNA"/>
</dbReference>
<comment type="subcellular location">
    <subcellularLocation>
        <location evidence="1">Nucleus</location>
    </subcellularLocation>
</comment>